<sequence length="201" mass="23065">MYTPHQFQFTNREEMVAFMKQYSFATIVTNKGNLPIATQLPFAVKYNAGELLLTSHFAVANEQAKYIAENTSLVIFSEPHAYISPTHYDKIESVPTWDYIAVHAYGKAKIITEENAVIGVLEQMIAFYEPAYRQQWNHLPDKFKQGMMNGIVAFEIEVVDLQGQKKLSQNKTEVEKQRIIAHLEKSDNTVENVIAKHIREL</sequence>
<name>A0A173MIW5_9BACT</name>
<gene>
    <name evidence="1" type="ORF">SAMN05421788_10985</name>
</gene>
<dbReference type="SUPFAM" id="SSF50475">
    <property type="entry name" value="FMN-binding split barrel"/>
    <property type="match status" value="1"/>
</dbReference>
<dbReference type="EMBL" id="FTOR01000009">
    <property type="protein sequence ID" value="SIT29936.1"/>
    <property type="molecule type" value="Genomic_DNA"/>
</dbReference>
<accession>A0A173MIW5</accession>
<dbReference type="Pfam" id="PF04299">
    <property type="entry name" value="FMN_bind_2"/>
    <property type="match status" value="1"/>
</dbReference>
<dbReference type="PANTHER" id="PTHR35802:SF1">
    <property type="entry name" value="PROTEASE SYNTHASE AND SPORULATION PROTEIN PAI 2"/>
    <property type="match status" value="1"/>
</dbReference>
<reference evidence="2" key="1">
    <citation type="submission" date="2017-01" db="EMBL/GenBank/DDBJ databases">
        <authorList>
            <person name="Varghese N."/>
            <person name="Submissions S."/>
        </authorList>
    </citation>
    <scope>NUCLEOTIDE SEQUENCE [LARGE SCALE GENOMIC DNA]</scope>
    <source>
        <strain evidence="2">DSM 21054</strain>
    </source>
</reference>
<dbReference type="InterPro" id="IPR007396">
    <property type="entry name" value="TR_PAI2-type"/>
</dbReference>
<dbReference type="RefSeq" id="WP_076381409.1">
    <property type="nucleotide sequence ID" value="NZ_AP017422.1"/>
</dbReference>
<dbReference type="OrthoDB" id="9794948at2"/>
<dbReference type="Proteomes" id="UP000186917">
    <property type="component" value="Unassembled WGS sequence"/>
</dbReference>
<evidence type="ECO:0000313" key="1">
    <source>
        <dbReference type="EMBL" id="SIT29936.1"/>
    </source>
</evidence>
<proteinExistence type="predicted"/>
<dbReference type="AlphaFoldDB" id="A0A173MIW5"/>
<dbReference type="PANTHER" id="PTHR35802">
    <property type="entry name" value="PROTEASE SYNTHASE AND SPORULATION PROTEIN PAI 2"/>
    <property type="match status" value="1"/>
</dbReference>
<dbReference type="KEGG" id="fln:FLA_3590"/>
<dbReference type="InterPro" id="IPR012349">
    <property type="entry name" value="Split_barrel_FMN-bd"/>
</dbReference>
<dbReference type="PIRSF" id="PIRSF010372">
    <property type="entry name" value="PaiB"/>
    <property type="match status" value="1"/>
</dbReference>
<evidence type="ECO:0000313" key="2">
    <source>
        <dbReference type="Proteomes" id="UP000186917"/>
    </source>
</evidence>
<dbReference type="STRING" id="477680.SAMN05421788_10985"/>
<protein>
    <submittedName>
        <fullName evidence="1">Negative transcriptional regulator, PaiB family</fullName>
    </submittedName>
</protein>
<organism evidence="1 2">
    <name type="scientific">Filimonas lacunae</name>
    <dbReference type="NCBI Taxonomy" id="477680"/>
    <lineage>
        <taxon>Bacteria</taxon>
        <taxon>Pseudomonadati</taxon>
        <taxon>Bacteroidota</taxon>
        <taxon>Chitinophagia</taxon>
        <taxon>Chitinophagales</taxon>
        <taxon>Chitinophagaceae</taxon>
        <taxon>Filimonas</taxon>
    </lineage>
</organism>
<dbReference type="Gene3D" id="2.30.110.10">
    <property type="entry name" value="Electron Transport, Fmn-binding Protein, Chain A"/>
    <property type="match status" value="1"/>
</dbReference>
<keyword evidence="2" id="KW-1185">Reference proteome</keyword>